<feature type="binding site" evidence="8">
    <location>
        <position position="424"/>
    </location>
    <ligand>
        <name>Mg(2+)</name>
        <dbReference type="ChEBI" id="CHEBI:18420"/>
    </ligand>
</feature>
<comment type="caution">
    <text evidence="15">The sequence shown here is derived from an EMBL/GenBank/DDBJ whole genome shotgun (WGS) entry which is preliminary data.</text>
</comment>
<comment type="cofactor">
    <cofactor evidence="8">
        <name>Mg(2+)</name>
        <dbReference type="ChEBI" id="CHEBI:18420"/>
    </cofactor>
</comment>
<feature type="binding site" evidence="8">
    <location>
        <position position="583"/>
    </location>
    <ligand>
        <name>ATP</name>
        <dbReference type="ChEBI" id="CHEBI:30616"/>
    </ligand>
</feature>
<dbReference type="InterPro" id="IPR041108">
    <property type="entry name" value="PP_kinase_C_1"/>
</dbReference>
<feature type="domain" description="Polyphosphate kinase C-terminal" evidence="13">
    <location>
        <begin position="522"/>
        <end position="700"/>
    </location>
</feature>
<reference evidence="15 16" key="1">
    <citation type="submission" date="2015-11" db="EMBL/GenBank/DDBJ databases">
        <title>Draft Genome Sequence of the Strain BR 10423 (Rhizobium sp.) isolated from nodules of Mimosa pudica.</title>
        <authorList>
            <person name="Barauna A.C."/>
            <person name="Zilli J.E."/>
            <person name="Simoes-Araujo J.L."/>
            <person name="Reis V.M."/>
            <person name="James E.K."/>
            <person name="Reis F.B.Jr."/>
            <person name="Rouws L.F."/>
            <person name="Passos S.R."/>
            <person name="Gois S.R."/>
        </authorList>
    </citation>
    <scope>NUCLEOTIDE SEQUENCE [LARGE SCALE GENOMIC DNA]</scope>
    <source>
        <strain evidence="15 16">BR10423</strain>
    </source>
</reference>
<proteinExistence type="inferred from homology"/>
<feature type="active site" description="Phosphohistidine intermediate" evidence="8">
    <location>
        <position position="454"/>
    </location>
</feature>
<dbReference type="HAMAP" id="MF_00347">
    <property type="entry name" value="Polyphosphate_kinase"/>
    <property type="match status" value="1"/>
</dbReference>
<dbReference type="PIRSF" id="PIRSF015589">
    <property type="entry name" value="PP_kinase"/>
    <property type="match status" value="1"/>
</dbReference>
<dbReference type="InterPro" id="IPR025198">
    <property type="entry name" value="PPK_N_dom"/>
</dbReference>
<name>A0A109K2E3_9HYPH</name>
<comment type="catalytic activity">
    <reaction evidence="8 9">
        <text>[phosphate](n) + ATP = [phosphate](n+1) + ADP</text>
        <dbReference type="Rhea" id="RHEA:19573"/>
        <dbReference type="Rhea" id="RHEA-COMP:9859"/>
        <dbReference type="Rhea" id="RHEA-COMP:14280"/>
        <dbReference type="ChEBI" id="CHEBI:16838"/>
        <dbReference type="ChEBI" id="CHEBI:30616"/>
        <dbReference type="ChEBI" id="CHEBI:456216"/>
        <dbReference type="EC" id="2.7.4.1"/>
    </reaction>
</comment>
<dbReference type="NCBIfam" id="NF003918">
    <property type="entry name" value="PRK05443.1-2"/>
    <property type="match status" value="1"/>
</dbReference>
<evidence type="ECO:0000256" key="3">
    <source>
        <dbReference type="ARBA" id="ARBA00022723"/>
    </source>
</evidence>
<dbReference type="EMBL" id="LNCD01000012">
    <property type="protein sequence ID" value="KWV59448.1"/>
    <property type="molecule type" value="Genomic_DNA"/>
</dbReference>
<feature type="compositionally biased region" description="Basic and acidic residues" evidence="10">
    <location>
        <begin position="1"/>
        <end position="12"/>
    </location>
</feature>
<dbReference type="Gene3D" id="1.20.58.310">
    <property type="entry name" value="Polyphosphate kinase N-terminal domain"/>
    <property type="match status" value="1"/>
</dbReference>
<comment type="function">
    <text evidence="8 9">Catalyzes the reversible transfer of the terminal phosphate of ATP to form a long-chain polyphosphate (polyP).</text>
</comment>
<evidence type="ECO:0000259" key="11">
    <source>
        <dbReference type="Pfam" id="PF02503"/>
    </source>
</evidence>
<evidence type="ECO:0000256" key="4">
    <source>
        <dbReference type="ARBA" id="ARBA00022741"/>
    </source>
</evidence>
<dbReference type="PANTHER" id="PTHR30218">
    <property type="entry name" value="POLYPHOSPHATE KINASE"/>
    <property type="match status" value="1"/>
</dbReference>
<feature type="domain" description="Polyphosphate kinase N-terminal" evidence="12">
    <location>
        <begin position="32"/>
        <end position="136"/>
    </location>
</feature>
<keyword evidence="7 8" id="KW-0460">Magnesium</keyword>
<gene>
    <name evidence="8" type="primary">ppk</name>
    <name evidence="15" type="ORF">AS026_28995</name>
</gene>
<feature type="binding site" evidence="8">
    <location>
        <position position="394"/>
    </location>
    <ligand>
        <name>Mg(2+)</name>
        <dbReference type="ChEBI" id="CHEBI:18420"/>
    </ligand>
</feature>
<evidence type="ECO:0000256" key="5">
    <source>
        <dbReference type="ARBA" id="ARBA00022777"/>
    </source>
</evidence>
<dbReference type="NCBIfam" id="TIGR03705">
    <property type="entry name" value="poly_P_kin"/>
    <property type="match status" value="1"/>
</dbReference>
<dbReference type="InterPro" id="IPR024953">
    <property type="entry name" value="PP_kinase_middle"/>
</dbReference>
<dbReference type="PANTHER" id="PTHR30218:SF0">
    <property type="entry name" value="POLYPHOSPHATE KINASE"/>
    <property type="match status" value="1"/>
</dbReference>
<dbReference type="NCBIfam" id="NF003919">
    <property type="entry name" value="PRK05443.1-4"/>
    <property type="match status" value="1"/>
</dbReference>
<protein>
    <recommendedName>
        <fullName evidence="8 9">Polyphosphate kinase</fullName>
        <ecNumber evidence="8 9">2.7.4.1</ecNumber>
    </recommendedName>
    <alternativeName>
        <fullName evidence="8">ATP-polyphosphate phosphotransferase</fullName>
    </alternativeName>
    <alternativeName>
        <fullName evidence="8">Polyphosphoric acid kinase</fullName>
    </alternativeName>
</protein>
<keyword evidence="5 8" id="KW-0418">Kinase</keyword>
<feature type="binding site" evidence="8">
    <location>
        <position position="611"/>
    </location>
    <ligand>
        <name>ATP</name>
        <dbReference type="ChEBI" id="CHEBI:30616"/>
    </ligand>
</feature>
<evidence type="ECO:0000256" key="9">
    <source>
        <dbReference type="RuleBase" id="RU003800"/>
    </source>
</evidence>
<dbReference type="InterPro" id="IPR025200">
    <property type="entry name" value="PPK_C_dom2"/>
</dbReference>
<evidence type="ECO:0000256" key="8">
    <source>
        <dbReference type="HAMAP-Rule" id="MF_00347"/>
    </source>
</evidence>
<dbReference type="Gene3D" id="3.30.870.10">
    <property type="entry name" value="Endonuclease Chain A"/>
    <property type="match status" value="2"/>
</dbReference>
<evidence type="ECO:0000256" key="6">
    <source>
        <dbReference type="ARBA" id="ARBA00022840"/>
    </source>
</evidence>
<dbReference type="Proteomes" id="UP000068164">
    <property type="component" value="Unassembled WGS sequence"/>
</dbReference>
<evidence type="ECO:0000259" key="13">
    <source>
        <dbReference type="Pfam" id="PF13090"/>
    </source>
</evidence>
<keyword evidence="4 8" id="KW-0547">Nucleotide-binding</keyword>
<dbReference type="SUPFAM" id="SSF143724">
    <property type="entry name" value="PHP14-like"/>
    <property type="match status" value="1"/>
</dbReference>
<dbReference type="FunFam" id="3.30.870.10:FF:000001">
    <property type="entry name" value="Polyphosphate kinase"/>
    <property type="match status" value="1"/>
</dbReference>
<keyword evidence="6 8" id="KW-0067">ATP-binding</keyword>
<feature type="domain" description="Polyphosphate kinase middle" evidence="11">
    <location>
        <begin position="146"/>
        <end position="323"/>
    </location>
</feature>
<feature type="region of interest" description="Disordered" evidence="10">
    <location>
        <begin position="1"/>
        <end position="21"/>
    </location>
</feature>
<accession>A0A109K2E3</accession>
<feature type="binding site" evidence="8">
    <location>
        <position position="70"/>
    </location>
    <ligand>
        <name>ATP</name>
        <dbReference type="ChEBI" id="CHEBI:30616"/>
    </ligand>
</feature>
<dbReference type="InterPro" id="IPR003414">
    <property type="entry name" value="PP_kinase"/>
</dbReference>
<dbReference type="GO" id="GO:0009358">
    <property type="term" value="C:polyphosphate kinase complex"/>
    <property type="evidence" value="ECO:0007669"/>
    <property type="project" value="InterPro"/>
</dbReference>
<dbReference type="InterPro" id="IPR036830">
    <property type="entry name" value="PP_kinase_middle_dom_sf"/>
</dbReference>
<comment type="PTM">
    <text evidence="8 9">An intermediate of this reaction is the autophosphorylated ppk in which a phosphate is covalently linked to a histidine residue through a N-P bond.</text>
</comment>
<organism evidence="15 16">
    <name type="scientific">Rhizobium altiplani</name>
    <dbReference type="NCBI Taxonomy" id="1864509"/>
    <lineage>
        <taxon>Bacteria</taxon>
        <taxon>Pseudomonadati</taxon>
        <taxon>Pseudomonadota</taxon>
        <taxon>Alphaproteobacteria</taxon>
        <taxon>Hyphomicrobiales</taxon>
        <taxon>Rhizobiaceae</taxon>
        <taxon>Rhizobium/Agrobacterium group</taxon>
        <taxon>Rhizobium</taxon>
    </lineage>
</organism>
<evidence type="ECO:0000259" key="14">
    <source>
        <dbReference type="Pfam" id="PF17941"/>
    </source>
</evidence>
<sequence>MDSAVTEHHEPTPETDETAPSLEELLASPERFINREFSWLQFNRRVLEETLNTEHPLLERVRFLSISAANLDEFFMVRVAGLEGQVRQNIMMRSPDGKTPAEQLDAILQEIDNLQMEQQASLAVLQQYLAKEDILIVRPGALSESDRAWLATEFEQAIFPVLTPLSIDPAHPFPFIPNLGFSIGLQLVSKSGREPMTALLRLPPALDRFVRLPDDRNTIRYITLEDVTNVFIHRLYPGYEVQGSGTFRIIRDSDIEVEEEAEDLVRFFETALKRRRRGSVIRIETDSEMPASLRQFVVQALNVPDNRVAVLPGLLALNTLSEITKAPRDDLRFPPYNARFPERVREHAGDCFAAIREKDMVVHHPYESFDVVVQFLLQAARDPDVLAIKQTLYRTSNDSPIVRALIDAAESGKSVTALVELKARFDEEANIRWARDLERAGVQVVFGFIELKTHAKMSLIVRREEGKLRSYCHLGTGNYHPVTAKIYTDLSFFTCNPVVAHDMANIFNFITGYGEPEESMKLAVSPYTLRTRILRHIDEEIKHAKGGAPAAIWMKMNSLVDPEIIDALYTASRAGVEIDLVIRGICCLRPQVAGLSENIRVKSIVGRFLEHSRIFCFGNGHGLPSDKALVYIGSADMMPRNLDRRVETLVPLKNPTVHEQVLSQIMLGNIIDNQQSYEILPDGTSRRMEVRKGEEPFNAQQYFMTNPSLSGRGEALKSSAPKLIAGLLSGRNNK</sequence>
<dbReference type="Gene3D" id="3.30.1840.10">
    <property type="entry name" value="Polyphosphate kinase middle domain"/>
    <property type="match status" value="1"/>
</dbReference>
<dbReference type="GO" id="GO:0046872">
    <property type="term" value="F:metal ion binding"/>
    <property type="evidence" value="ECO:0007669"/>
    <property type="project" value="UniProtKB-KW"/>
</dbReference>
<comment type="similarity">
    <text evidence="8 9">Belongs to the polyphosphate kinase 1 (PPK1) family.</text>
</comment>
<keyword evidence="3 8" id="KW-0479">Metal-binding</keyword>
<dbReference type="InterPro" id="IPR036832">
    <property type="entry name" value="PPK_N_dom_sf"/>
</dbReference>
<evidence type="ECO:0000313" key="16">
    <source>
        <dbReference type="Proteomes" id="UP000068164"/>
    </source>
</evidence>
<dbReference type="AlphaFoldDB" id="A0A109K2E3"/>
<evidence type="ECO:0000313" key="15">
    <source>
        <dbReference type="EMBL" id="KWV59448.1"/>
    </source>
</evidence>
<dbReference type="Pfam" id="PF13089">
    <property type="entry name" value="PP_kinase_N"/>
    <property type="match status" value="1"/>
</dbReference>
<dbReference type="GO" id="GO:0006799">
    <property type="term" value="P:polyphosphate biosynthetic process"/>
    <property type="evidence" value="ECO:0007669"/>
    <property type="project" value="UniProtKB-UniRule"/>
</dbReference>
<dbReference type="OrthoDB" id="9761456at2"/>
<dbReference type="CDD" id="cd09165">
    <property type="entry name" value="PLDc_PaPPK1_C1_like"/>
    <property type="match status" value="1"/>
</dbReference>
<evidence type="ECO:0000256" key="10">
    <source>
        <dbReference type="SAM" id="MobiDB-lite"/>
    </source>
</evidence>
<dbReference type="NCBIfam" id="NF003921">
    <property type="entry name" value="PRK05443.2-2"/>
    <property type="match status" value="1"/>
</dbReference>
<evidence type="ECO:0000256" key="2">
    <source>
        <dbReference type="ARBA" id="ARBA00022679"/>
    </source>
</evidence>
<dbReference type="Pfam" id="PF02503">
    <property type="entry name" value="PP_kinase"/>
    <property type="match status" value="1"/>
</dbReference>
<dbReference type="GO" id="GO:0008976">
    <property type="term" value="F:polyphosphate kinase activity"/>
    <property type="evidence" value="ECO:0007669"/>
    <property type="project" value="UniProtKB-UniRule"/>
</dbReference>
<dbReference type="CDD" id="cd09168">
    <property type="entry name" value="PLDc_PaPPK1_C2_like"/>
    <property type="match status" value="1"/>
</dbReference>
<dbReference type="RefSeq" id="WP_025661241.1">
    <property type="nucleotide sequence ID" value="NZ_LNCD01000012.1"/>
</dbReference>
<keyword evidence="16" id="KW-1185">Reference proteome</keyword>
<dbReference type="NCBIfam" id="NF003917">
    <property type="entry name" value="PRK05443.1-1"/>
    <property type="match status" value="1"/>
</dbReference>
<dbReference type="Pfam" id="PF17941">
    <property type="entry name" value="PP_kinase_C_1"/>
    <property type="match status" value="1"/>
</dbReference>
<feature type="binding site" evidence="8">
    <location>
        <position position="487"/>
    </location>
    <ligand>
        <name>ATP</name>
        <dbReference type="ChEBI" id="CHEBI:30616"/>
    </ligand>
</feature>
<dbReference type="Pfam" id="PF13090">
    <property type="entry name" value="PP_kinase_C"/>
    <property type="match status" value="1"/>
</dbReference>
<dbReference type="SUPFAM" id="SSF140356">
    <property type="entry name" value="PPK N-terminal domain-like"/>
    <property type="match status" value="1"/>
</dbReference>
<evidence type="ECO:0000256" key="1">
    <source>
        <dbReference type="ARBA" id="ARBA00022553"/>
    </source>
</evidence>
<feature type="domain" description="Polyphosphate kinase C-terminal" evidence="14">
    <location>
        <begin position="351"/>
        <end position="515"/>
    </location>
</feature>
<dbReference type="EC" id="2.7.4.1" evidence="8 9"/>
<keyword evidence="2 8" id="KW-0808">Transferase</keyword>
<evidence type="ECO:0000259" key="12">
    <source>
        <dbReference type="Pfam" id="PF13089"/>
    </source>
</evidence>
<dbReference type="GO" id="GO:0005524">
    <property type="term" value="F:ATP binding"/>
    <property type="evidence" value="ECO:0007669"/>
    <property type="project" value="UniProtKB-KW"/>
</dbReference>
<dbReference type="SUPFAM" id="SSF56024">
    <property type="entry name" value="Phospholipase D/nuclease"/>
    <property type="match status" value="2"/>
</dbReference>
<evidence type="ECO:0000256" key="7">
    <source>
        <dbReference type="ARBA" id="ARBA00022842"/>
    </source>
</evidence>
<keyword evidence="1 8" id="KW-0597">Phosphoprotein</keyword>